<gene>
    <name evidence="2" type="ORF">PAPOLLO_LOCUS16771</name>
</gene>
<dbReference type="EMBL" id="CAJQZP010001125">
    <property type="protein sequence ID" value="CAG5018003.1"/>
    <property type="molecule type" value="Genomic_DNA"/>
</dbReference>
<evidence type="ECO:0000256" key="1">
    <source>
        <dbReference type="SAM" id="MobiDB-lite"/>
    </source>
</evidence>
<protein>
    <submittedName>
        <fullName evidence="2">(apollo) hypothetical protein</fullName>
    </submittedName>
</protein>
<organism evidence="2 3">
    <name type="scientific">Parnassius apollo</name>
    <name type="common">Apollo butterfly</name>
    <name type="synonym">Papilio apollo</name>
    <dbReference type="NCBI Taxonomy" id="110799"/>
    <lineage>
        <taxon>Eukaryota</taxon>
        <taxon>Metazoa</taxon>
        <taxon>Ecdysozoa</taxon>
        <taxon>Arthropoda</taxon>
        <taxon>Hexapoda</taxon>
        <taxon>Insecta</taxon>
        <taxon>Pterygota</taxon>
        <taxon>Neoptera</taxon>
        <taxon>Endopterygota</taxon>
        <taxon>Lepidoptera</taxon>
        <taxon>Glossata</taxon>
        <taxon>Ditrysia</taxon>
        <taxon>Papilionoidea</taxon>
        <taxon>Papilionidae</taxon>
        <taxon>Parnassiinae</taxon>
        <taxon>Parnassini</taxon>
        <taxon>Parnassius</taxon>
        <taxon>Parnassius</taxon>
    </lineage>
</organism>
<evidence type="ECO:0000313" key="2">
    <source>
        <dbReference type="EMBL" id="CAG5018003.1"/>
    </source>
</evidence>
<accession>A0A8S3XCZ7</accession>
<name>A0A8S3XCZ7_PARAO</name>
<dbReference type="OrthoDB" id="6885216at2759"/>
<sequence length="116" mass="13324">MEDESEPDVDIEPTKSKKIKTVIFNLNRQRQEALETEEGPEENDHLNTEEGYNSMVTDLDRAHSLVQSTGKILQCISLKDDDGYITITSPGERGYILMKLEIYPFKDCVKIPKNQY</sequence>
<keyword evidence="3" id="KW-1185">Reference proteome</keyword>
<dbReference type="AlphaFoldDB" id="A0A8S3XCZ7"/>
<dbReference type="Proteomes" id="UP000691718">
    <property type="component" value="Unassembled WGS sequence"/>
</dbReference>
<proteinExistence type="predicted"/>
<reference evidence="2" key="1">
    <citation type="submission" date="2021-04" db="EMBL/GenBank/DDBJ databases">
        <authorList>
            <person name="Tunstrom K."/>
        </authorList>
    </citation>
    <scope>NUCLEOTIDE SEQUENCE</scope>
</reference>
<comment type="caution">
    <text evidence="2">The sequence shown here is derived from an EMBL/GenBank/DDBJ whole genome shotgun (WGS) entry which is preliminary data.</text>
</comment>
<feature type="region of interest" description="Disordered" evidence="1">
    <location>
        <begin position="31"/>
        <end position="50"/>
    </location>
</feature>
<evidence type="ECO:0000313" key="3">
    <source>
        <dbReference type="Proteomes" id="UP000691718"/>
    </source>
</evidence>